<gene>
    <name evidence="2" type="ORF">HPULCUR_010348</name>
</gene>
<name>A0ABP9YD02_9FUNG</name>
<keyword evidence="1" id="KW-0472">Membrane</keyword>
<sequence length="326" mass="36247">MSKESTFWRVCNDAGECHCDWRYTIYDCKEETVAIAVYIATAIVSALCTIALAGILYHRIKHKKQTIFQIRNGFPRPKPIESMCFCGFIFSLLLAGVYATQGNVVKAAMFTRIQYLAWGFYCGSISLLLLLAGLRLMNLLNKYILLQQDLRVDTTKVRTGALKVKMIVMTGSLCMGTFALLLALYGGLRDWIMKSVAVNMTVAVLWLFVGPMTALIIISVILMNPTFANQFTSISFGSAEESDGRKLTSLELGISKGSKNSRASQFLASAVSSPTDTEAKFFKETKQFEVDVIVSENSRNSAKVEEERCTYNATVGRARTPPPFYK</sequence>
<evidence type="ECO:0000313" key="2">
    <source>
        <dbReference type="EMBL" id="GAA5804840.1"/>
    </source>
</evidence>
<keyword evidence="1" id="KW-0812">Transmembrane</keyword>
<reference evidence="2 3" key="1">
    <citation type="submission" date="2024-04" db="EMBL/GenBank/DDBJ databases">
        <title>genome sequences of Mucor flavus KT1a and Helicostylum pulchrum KT1b strains isolation_sourced from the surface of a dry-aged beef.</title>
        <authorList>
            <person name="Toyotome T."/>
            <person name="Hosono M."/>
            <person name="Torimaru M."/>
            <person name="Fukuda K."/>
            <person name="Mikami N."/>
        </authorList>
    </citation>
    <scope>NUCLEOTIDE SEQUENCE [LARGE SCALE GENOMIC DNA]</scope>
    <source>
        <strain evidence="2 3">KT1b</strain>
    </source>
</reference>
<protein>
    <submittedName>
        <fullName evidence="2">Uncharacterized protein</fullName>
    </submittedName>
</protein>
<comment type="caution">
    <text evidence="2">The sequence shown here is derived from an EMBL/GenBank/DDBJ whole genome shotgun (WGS) entry which is preliminary data.</text>
</comment>
<keyword evidence="3" id="KW-1185">Reference proteome</keyword>
<feature type="transmembrane region" description="Helical" evidence="1">
    <location>
        <begin position="118"/>
        <end position="137"/>
    </location>
</feature>
<evidence type="ECO:0000313" key="3">
    <source>
        <dbReference type="Proteomes" id="UP001476247"/>
    </source>
</evidence>
<keyword evidence="1" id="KW-1133">Transmembrane helix</keyword>
<feature type="transmembrane region" description="Helical" evidence="1">
    <location>
        <begin position="79"/>
        <end position="98"/>
    </location>
</feature>
<evidence type="ECO:0000256" key="1">
    <source>
        <dbReference type="SAM" id="Phobius"/>
    </source>
</evidence>
<proteinExistence type="predicted"/>
<accession>A0ABP9YD02</accession>
<dbReference type="Proteomes" id="UP001476247">
    <property type="component" value="Unassembled WGS sequence"/>
</dbReference>
<dbReference type="EMBL" id="BAABUJ010000039">
    <property type="protein sequence ID" value="GAA5804840.1"/>
    <property type="molecule type" value="Genomic_DNA"/>
</dbReference>
<organism evidence="2 3">
    <name type="scientific">Helicostylum pulchrum</name>
    <dbReference type="NCBI Taxonomy" id="562976"/>
    <lineage>
        <taxon>Eukaryota</taxon>
        <taxon>Fungi</taxon>
        <taxon>Fungi incertae sedis</taxon>
        <taxon>Mucoromycota</taxon>
        <taxon>Mucoromycotina</taxon>
        <taxon>Mucoromycetes</taxon>
        <taxon>Mucorales</taxon>
        <taxon>Mucorineae</taxon>
        <taxon>Mucoraceae</taxon>
        <taxon>Helicostylum</taxon>
    </lineage>
</organism>
<feature type="transmembrane region" description="Helical" evidence="1">
    <location>
        <begin position="35"/>
        <end position="58"/>
    </location>
</feature>
<feature type="transmembrane region" description="Helical" evidence="1">
    <location>
        <begin position="200"/>
        <end position="223"/>
    </location>
</feature>
<feature type="transmembrane region" description="Helical" evidence="1">
    <location>
        <begin position="166"/>
        <end position="188"/>
    </location>
</feature>